<evidence type="ECO:0000313" key="6">
    <source>
        <dbReference type="Proteomes" id="UP000573963"/>
    </source>
</evidence>
<evidence type="ECO:0000256" key="1">
    <source>
        <dbReference type="ARBA" id="ARBA00010577"/>
    </source>
</evidence>
<keyword evidence="5" id="KW-0282">Flagellum</keyword>
<evidence type="ECO:0000256" key="4">
    <source>
        <dbReference type="SAM" id="MobiDB-lite"/>
    </source>
</evidence>
<dbReference type="Pfam" id="PF03963">
    <property type="entry name" value="FlgD"/>
    <property type="match status" value="1"/>
</dbReference>
<name>A0AA44IFW5_PARBF</name>
<feature type="compositionally biased region" description="Polar residues" evidence="4">
    <location>
        <begin position="1"/>
        <end position="27"/>
    </location>
</feature>
<sequence length="201" mass="21907">MNNFMKVNTQQASTKSSANAKTVANTKSSDKTENGTQIVMPGEETNKDLFLKLLVAQMSNQDPLNPQDPTQYVTQLAQFSSLEQMQSLNEGMEYLVGLTNGVLVNSAMSTASALIGKRIEAYAPKEDDTEETNNVAKGDEKPDDKKTITGVVEGIKIENGIVYMEVRVDESGELKSIEYGSLIKASENKDSVESNTNKKGE</sequence>
<feature type="region of interest" description="Disordered" evidence="4">
    <location>
        <begin position="125"/>
        <end position="146"/>
    </location>
</feature>
<gene>
    <name evidence="5" type="ORF">HF875_01725</name>
</gene>
<dbReference type="Proteomes" id="UP000573963">
    <property type="component" value="Unassembled WGS sequence"/>
</dbReference>
<comment type="function">
    <text evidence="3">Required for flagellar hook formation. May act as a scaffolding protein.</text>
</comment>
<comment type="caution">
    <text evidence="5">The sequence shown here is derived from an EMBL/GenBank/DDBJ whole genome shotgun (WGS) entry which is preliminary data.</text>
</comment>
<feature type="compositionally biased region" description="Basic and acidic residues" evidence="4">
    <location>
        <begin position="137"/>
        <end position="146"/>
    </location>
</feature>
<keyword evidence="5" id="KW-0966">Cell projection</keyword>
<keyword evidence="2 3" id="KW-1005">Bacterial flagellum biogenesis</keyword>
<comment type="similarity">
    <text evidence="1 3">Belongs to the FlgD family.</text>
</comment>
<evidence type="ECO:0000313" key="5">
    <source>
        <dbReference type="EMBL" id="NME08216.1"/>
    </source>
</evidence>
<keyword evidence="5" id="KW-0969">Cilium</keyword>
<reference evidence="5 6" key="1">
    <citation type="submission" date="2020-04" db="EMBL/GenBank/DDBJ databases">
        <authorList>
            <person name="Hitch T.C.A."/>
            <person name="Wylensek D."/>
            <person name="Clavel T."/>
        </authorList>
    </citation>
    <scope>NUCLEOTIDE SEQUENCE [LARGE SCALE GENOMIC DNA]</scope>
    <source>
        <strain evidence="5 6">Med78_4-601-WT-2</strain>
    </source>
</reference>
<dbReference type="AlphaFoldDB" id="A0AA44IFW5"/>
<feature type="region of interest" description="Disordered" evidence="4">
    <location>
        <begin position="1"/>
        <end position="37"/>
    </location>
</feature>
<dbReference type="GO" id="GO:0044781">
    <property type="term" value="P:bacterial-type flagellum organization"/>
    <property type="evidence" value="ECO:0007669"/>
    <property type="project" value="UniProtKB-UniRule"/>
</dbReference>
<accession>A0AA44IFW5</accession>
<evidence type="ECO:0000256" key="2">
    <source>
        <dbReference type="ARBA" id="ARBA00022795"/>
    </source>
</evidence>
<protein>
    <recommendedName>
        <fullName evidence="3">Basal-body rod modification protein FlgD</fullName>
    </recommendedName>
</protein>
<evidence type="ECO:0000256" key="3">
    <source>
        <dbReference type="RuleBase" id="RU362076"/>
    </source>
</evidence>
<proteinExistence type="inferred from homology"/>
<dbReference type="EMBL" id="JABAFD010000001">
    <property type="protein sequence ID" value="NME08216.1"/>
    <property type="molecule type" value="Genomic_DNA"/>
</dbReference>
<dbReference type="RefSeq" id="WP_150843181.1">
    <property type="nucleotide sequence ID" value="NZ_JABAFD010000001.1"/>
</dbReference>
<organism evidence="5 6">
    <name type="scientific">Paraclostridium bifermentans</name>
    <name type="common">Clostridium bifermentans</name>
    <dbReference type="NCBI Taxonomy" id="1490"/>
    <lineage>
        <taxon>Bacteria</taxon>
        <taxon>Bacillati</taxon>
        <taxon>Bacillota</taxon>
        <taxon>Clostridia</taxon>
        <taxon>Peptostreptococcales</taxon>
        <taxon>Peptostreptococcaceae</taxon>
        <taxon>Paraclostridium</taxon>
    </lineage>
</organism>
<dbReference type="InterPro" id="IPR005648">
    <property type="entry name" value="FlgD"/>
</dbReference>